<sequence>MADGPLRLEIDFITPIIEALGSGSAGGSSGDTPTTP</sequence>
<evidence type="ECO:0000313" key="2">
    <source>
        <dbReference type="Proteomes" id="UP000035065"/>
    </source>
</evidence>
<dbReference type="AlphaFoldDB" id="F1YNR3"/>
<accession>F1YNR3</accession>
<comment type="caution">
    <text evidence="1">The sequence shown here is derived from an EMBL/GenBank/DDBJ whole genome shotgun (WGS) entry which is preliminary data.</text>
</comment>
<evidence type="ECO:0000313" key="1">
    <source>
        <dbReference type="EMBL" id="EGD53670.1"/>
    </source>
</evidence>
<dbReference type="Proteomes" id="UP000035065">
    <property type="component" value="Unassembled WGS sequence"/>
</dbReference>
<reference evidence="1 2" key="1">
    <citation type="journal article" date="2011" name="J. Bacteriol.">
        <title>Draft Genome Sequence of Gordonia neofelifaecis NRRL B-59395, a Cholesterol-Degrading Actinomycete.</title>
        <authorList>
            <person name="Ge F."/>
            <person name="Li W."/>
            <person name="Chen G."/>
            <person name="Liu Y."/>
            <person name="Zhang G."/>
            <person name="Yong B."/>
            <person name="Wang Q."/>
            <person name="Wang N."/>
            <person name="Huang Z."/>
            <person name="Li W."/>
            <person name="Wang J."/>
            <person name="Wu C."/>
            <person name="Xie Q."/>
            <person name="Liu G."/>
        </authorList>
    </citation>
    <scope>NUCLEOTIDE SEQUENCE [LARGE SCALE GENOMIC DNA]</scope>
    <source>
        <strain evidence="1 2">NRRL B-59395</strain>
    </source>
</reference>
<keyword evidence="2" id="KW-1185">Reference proteome</keyword>
<organism evidence="1 2">
    <name type="scientific">Gordonia neofelifaecis NRRL B-59395</name>
    <dbReference type="NCBI Taxonomy" id="644548"/>
    <lineage>
        <taxon>Bacteria</taxon>
        <taxon>Bacillati</taxon>
        <taxon>Actinomycetota</taxon>
        <taxon>Actinomycetes</taxon>
        <taxon>Mycobacteriales</taxon>
        <taxon>Gordoniaceae</taxon>
        <taxon>Gordonia</taxon>
    </lineage>
</organism>
<protein>
    <submittedName>
        <fullName evidence="1">Uncharacterized protein</fullName>
    </submittedName>
</protein>
<proteinExistence type="predicted"/>
<dbReference type="EMBL" id="AEUD01000019">
    <property type="protein sequence ID" value="EGD53670.1"/>
    <property type="molecule type" value="Genomic_DNA"/>
</dbReference>
<dbReference type="STRING" id="644548.SCNU_17797"/>
<gene>
    <name evidence="1" type="ORF">SCNU_17797</name>
</gene>
<name>F1YNR3_9ACTN</name>